<dbReference type="GO" id="GO:0016020">
    <property type="term" value="C:membrane"/>
    <property type="evidence" value="ECO:0007669"/>
    <property type="project" value="UniProtKB-SubCell"/>
</dbReference>
<gene>
    <name evidence="7" type="ORF">DealDRAFT_2738</name>
</gene>
<feature type="transmembrane region" description="Helical" evidence="6">
    <location>
        <begin position="36"/>
        <end position="58"/>
    </location>
</feature>
<feature type="transmembrane region" description="Helical" evidence="6">
    <location>
        <begin position="165"/>
        <end position="183"/>
    </location>
</feature>
<evidence type="ECO:0000256" key="2">
    <source>
        <dbReference type="ARBA" id="ARBA00009190"/>
    </source>
</evidence>
<dbReference type="RefSeq" id="WP_008518431.1">
    <property type="nucleotide sequence ID" value="NZ_ACJM01000018.1"/>
</dbReference>
<dbReference type="Pfam" id="PF01169">
    <property type="entry name" value="GDT1"/>
    <property type="match status" value="2"/>
</dbReference>
<evidence type="ECO:0000256" key="4">
    <source>
        <dbReference type="ARBA" id="ARBA00022989"/>
    </source>
</evidence>
<dbReference type="InterPro" id="IPR001727">
    <property type="entry name" value="GDT1-like"/>
</dbReference>
<evidence type="ECO:0000256" key="3">
    <source>
        <dbReference type="ARBA" id="ARBA00022692"/>
    </source>
</evidence>
<dbReference type="AlphaFoldDB" id="C0GJT5"/>
<dbReference type="GO" id="GO:0046873">
    <property type="term" value="F:metal ion transmembrane transporter activity"/>
    <property type="evidence" value="ECO:0007669"/>
    <property type="project" value="InterPro"/>
</dbReference>
<comment type="similarity">
    <text evidence="2 6">Belongs to the GDT1 family.</text>
</comment>
<feature type="transmembrane region" description="Helical" evidence="6">
    <location>
        <begin position="131"/>
        <end position="153"/>
    </location>
</feature>
<keyword evidence="5 6" id="KW-0472">Membrane</keyword>
<proteinExistence type="inferred from homology"/>
<evidence type="ECO:0000313" key="8">
    <source>
        <dbReference type="Proteomes" id="UP000006443"/>
    </source>
</evidence>
<keyword evidence="3 6" id="KW-0812">Transmembrane</keyword>
<feature type="transmembrane region" description="Helical" evidence="6">
    <location>
        <begin position="64"/>
        <end position="83"/>
    </location>
</feature>
<feature type="transmembrane region" description="Helical" evidence="6">
    <location>
        <begin position="195"/>
        <end position="211"/>
    </location>
</feature>
<name>C0GJT5_DETAL</name>
<keyword evidence="8" id="KW-1185">Reference proteome</keyword>
<sequence length="218" mass="23357">MLELFRAFILIFIAEMGDKTQILAMSFATRFPVKKVLLGIFLGSLLNHGLAVLLGSYIAEFVPVNVMAIIAGVIFIGFALWTLKTEGDNEEAEEPKISYGPVVTVALAFFIGEFGDKTQLAVITLATDATYPAGILAGAVLGMIVTGAIGIIVGKKLGHKIPEKAIQLVAASVFMLFGLIKLYEALPAKYLTMPNVFIFLGVLAILVAVILKKKAKRA</sequence>
<accession>C0GJT5</accession>
<dbReference type="PANTHER" id="PTHR12608">
    <property type="entry name" value="TRANSMEMBRANE PROTEIN HTP-1 RELATED"/>
    <property type="match status" value="1"/>
</dbReference>
<evidence type="ECO:0000313" key="7">
    <source>
        <dbReference type="EMBL" id="EEG76393.1"/>
    </source>
</evidence>
<evidence type="ECO:0000256" key="5">
    <source>
        <dbReference type="ARBA" id="ARBA00023136"/>
    </source>
</evidence>
<comment type="caution">
    <text evidence="7">The sequence shown here is derived from an EMBL/GenBank/DDBJ whole genome shotgun (WGS) entry which is preliminary data.</text>
</comment>
<feature type="transmembrane region" description="Helical" evidence="6">
    <location>
        <begin position="95"/>
        <end position="111"/>
    </location>
</feature>
<dbReference type="eggNOG" id="COG2119">
    <property type="taxonomic scope" value="Bacteria"/>
</dbReference>
<dbReference type="STRING" id="555088.DealDRAFT_2738"/>
<evidence type="ECO:0000256" key="1">
    <source>
        <dbReference type="ARBA" id="ARBA00004141"/>
    </source>
</evidence>
<reference evidence="7 8" key="1">
    <citation type="submission" date="2009-02" db="EMBL/GenBank/DDBJ databases">
        <title>Sequencing of the draft genome and assembly of Dethiobacter alkaliphilus AHT 1.</title>
        <authorList>
            <consortium name="US DOE Joint Genome Institute (JGI-PGF)"/>
            <person name="Lucas S."/>
            <person name="Copeland A."/>
            <person name="Lapidus A."/>
            <person name="Glavina del Rio T."/>
            <person name="Dalin E."/>
            <person name="Tice H."/>
            <person name="Bruce D."/>
            <person name="Goodwin L."/>
            <person name="Pitluck S."/>
            <person name="Larimer F."/>
            <person name="Land M.L."/>
            <person name="Hauser L."/>
            <person name="Muyzer G."/>
        </authorList>
    </citation>
    <scope>NUCLEOTIDE SEQUENCE [LARGE SCALE GENOMIC DNA]</scope>
    <source>
        <strain evidence="7 8">AHT 1</strain>
    </source>
</reference>
<dbReference type="Proteomes" id="UP000006443">
    <property type="component" value="Unassembled WGS sequence"/>
</dbReference>
<dbReference type="PANTHER" id="PTHR12608:SF1">
    <property type="entry name" value="TRANSMEMBRANE PROTEIN 165"/>
    <property type="match status" value="1"/>
</dbReference>
<keyword evidence="4 6" id="KW-1133">Transmembrane helix</keyword>
<protein>
    <recommendedName>
        <fullName evidence="6">GDT1 family protein</fullName>
    </recommendedName>
</protein>
<evidence type="ECO:0000256" key="6">
    <source>
        <dbReference type="RuleBase" id="RU365102"/>
    </source>
</evidence>
<comment type="subcellular location">
    <subcellularLocation>
        <location evidence="1 6">Membrane</location>
        <topology evidence="1 6">Multi-pass membrane protein</topology>
    </subcellularLocation>
</comment>
<organism evidence="7 8">
    <name type="scientific">Dethiobacter alkaliphilus AHT 1</name>
    <dbReference type="NCBI Taxonomy" id="555088"/>
    <lineage>
        <taxon>Bacteria</taxon>
        <taxon>Bacillati</taxon>
        <taxon>Bacillota</taxon>
        <taxon>Dethiobacteria</taxon>
        <taxon>Dethiobacterales</taxon>
        <taxon>Dethiobacteraceae</taxon>
        <taxon>Dethiobacter</taxon>
    </lineage>
</organism>
<dbReference type="EMBL" id="ACJM01000018">
    <property type="protein sequence ID" value="EEG76393.1"/>
    <property type="molecule type" value="Genomic_DNA"/>
</dbReference>